<protein>
    <submittedName>
        <fullName evidence="2">Ketosteroid isomerase-like protein</fullName>
    </submittedName>
</protein>
<evidence type="ECO:0000313" key="3">
    <source>
        <dbReference type="Proteomes" id="UP001364224"/>
    </source>
</evidence>
<dbReference type="EMBL" id="JAZHRV010000001">
    <property type="protein sequence ID" value="MEH2553398.1"/>
    <property type="molecule type" value="Genomic_DNA"/>
</dbReference>
<dbReference type="InterPro" id="IPR032710">
    <property type="entry name" value="NTF2-like_dom_sf"/>
</dbReference>
<accession>A0ABU8B4E1</accession>
<evidence type="ECO:0000259" key="1">
    <source>
        <dbReference type="Pfam" id="PF12680"/>
    </source>
</evidence>
<keyword evidence="3" id="KW-1185">Reference proteome</keyword>
<dbReference type="Proteomes" id="UP001364224">
    <property type="component" value="Unassembled WGS sequence"/>
</dbReference>
<proteinExistence type="predicted"/>
<dbReference type="PANTHER" id="PTHR41252:SF1">
    <property type="entry name" value="BLR2505 PROTEIN"/>
    <property type="match status" value="1"/>
</dbReference>
<dbReference type="PANTHER" id="PTHR41252">
    <property type="entry name" value="BLR2505 PROTEIN"/>
    <property type="match status" value="1"/>
</dbReference>
<gene>
    <name evidence="2" type="ORF">V1286_000927</name>
</gene>
<dbReference type="Pfam" id="PF12680">
    <property type="entry name" value="SnoaL_2"/>
    <property type="match status" value="1"/>
</dbReference>
<dbReference type="Gene3D" id="3.10.450.50">
    <property type="match status" value="1"/>
</dbReference>
<reference evidence="2 3" key="1">
    <citation type="submission" date="2024-02" db="EMBL/GenBank/DDBJ databases">
        <title>Adaptive strategies in a cosmopolitan and abundant soil bacterium.</title>
        <authorList>
            <person name="Carini P."/>
        </authorList>
    </citation>
    <scope>NUCLEOTIDE SEQUENCE [LARGE SCALE GENOMIC DNA]</scope>
    <source>
        <strain evidence="2 3">AZCC 1608</strain>
    </source>
</reference>
<comment type="caution">
    <text evidence="2">The sequence shown here is derived from an EMBL/GenBank/DDBJ whole genome shotgun (WGS) entry which is preliminary data.</text>
</comment>
<dbReference type="RefSeq" id="WP_334477869.1">
    <property type="nucleotide sequence ID" value="NZ_JAZHRV010000001.1"/>
</dbReference>
<feature type="domain" description="SnoaL-like" evidence="1">
    <location>
        <begin position="7"/>
        <end position="114"/>
    </location>
</feature>
<dbReference type="SUPFAM" id="SSF54427">
    <property type="entry name" value="NTF2-like"/>
    <property type="match status" value="1"/>
</dbReference>
<dbReference type="InterPro" id="IPR037401">
    <property type="entry name" value="SnoaL-like"/>
</dbReference>
<sequence length="129" mass="14410">MPAIDAVKAHYDALARRDLNAALDVIGDDAIWEFTGPPEIPFAGRWIGRGGAREFFERISSTVEVKEFKVACMIADGDTVAVFGSERFLVKCNGKEWAVDWVQVHEVRDGRIVRFREYTDTAAIAEAYA</sequence>
<organism evidence="2 3">
    <name type="scientific">Bradyrhizobium algeriense</name>
    <dbReference type="NCBI Taxonomy" id="634784"/>
    <lineage>
        <taxon>Bacteria</taxon>
        <taxon>Pseudomonadati</taxon>
        <taxon>Pseudomonadota</taxon>
        <taxon>Alphaproteobacteria</taxon>
        <taxon>Hyphomicrobiales</taxon>
        <taxon>Nitrobacteraceae</taxon>
        <taxon>Bradyrhizobium</taxon>
    </lineage>
</organism>
<name>A0ABU8B4E1_9BRAD</name>
<evidence type="ECO:0000313" key="2">
    <source>
        <dbReference type="EMBL" id="MEH2553398.1"/>
    </source>
</evidence>